<dbReference type="PhylomeDB" id="A0A022RCM3"/>
<dbReference type="EMBL" id="KI630509">
    <property type="protein sequence ID" value="EYU38102.1"/>
    <property type="molecule type" value="Genomic_DNA"/>
</dbReference>
<dbReference type="OrthoDB" id="591557at2759"/>
<dbReference type="KEGG" id="egt:105957297"/>
<dbReference type="InterPro" id="IPR001810">
    <property type="entry name" value="F-box_dom"/>
</dbReference>
<dbReference type="InterPro" id="IPR006527">
    <property type="entry name" value="F-box-assoc_dom_typ1"/>
</dbReference>
<feature type="domain" description="F-box" evidence="1">
    <location>
        <begin position="7"/>
        <end position="46"/>
    </location>
</feature>
<dbReference type="SUPFAM" id="SSF81383">
    <property type="entry name" value="F-box domain"/>
    <property type="match status" value="1"/>
</dbReference>
<sequence>MAANTTIPHDIMLDIFSRLPAKSICRFKCLSKVWSRMFSTTYFVNSQLHRKPDEESVIVISRENIQTIDNIQLNAVSRTIDFKPSHDWFRILGSCDGLILLQTFECRVFLINPVTVEILEVPPATENRIRTYKYGFGYDPCNDEYKIVEARYSMPFVEKSKMAVEVYNVKHGFWKRVEDSPFIPCPTRNSHSAFLNGKIHWLVEKTVEAGDDYSTIAAFDLASEAFKEIALPSGISLNRIIWQCKLVVFEGCLCIVESKSNSENDIWSMKQYGVAESWIKYTFFGDFFGKNLKPLCSIEDGDEILLSSLNKLQFYNLNELSLRDAVIDAGPHTVYEEAWPFVGSILSPSVGSRLSE</sequence>
<dbReference type="InterPro" id="IPR017451">
    <property type="entry name" value="F-box-assoc_interact_dom"/>
</dbReference>
<gene>
    <name evidence="2" type="ORF">MIMGU_mgv1a018819mg</name>
</gene>
<reference evidence="2 3" key="1">
    <citation type="journal article" date="2013" name="Proc. Natl. Acad. Sci. U.S.A.">
        <title>Fine-scale variation in meiotic recombination in Mimulus inferred from population shotgun sequencing.</title>
        <authorList>
            <person name="Hellsten U."/>
            <person name="Wright K.M."/>
            <person name="Jenkins J."/>
            <person name="Shu S."/>
            <person name="Yuan Y."/>
            <person name="Wessler S.R."/>
            <person name="Schmutz J."/>
            <person name="Willis J.H."/>
            <person name="Rokhsar D.S."/>
        </authorList>
    </citation>
    <scope>NUCLEOTIDE SEQUENCE [LARGE SCALE GENOMIC DNA]</scope>
    <source>
        <strain evidence="3">cv. DUN x IM62</strain>
    </source>
</reference>
<dbReference type="STRING" id="4155.A0A022RCM3"/>
<evidence type="ECO:0000259" key="1">
    <source>
        <dbReference type="SMART" id="SM00256"/>
    </source>
</evidence>
<accession>A0A022RCM3</accession>
<evidence type="ECO:0000313" key="3">
    <source>
        <dbReference type="Proteomes" id="UP000030748"/>
    </source>
</evidence>
<protein>
    <recommendedName>
        <fullName evidence="1">F-box domain-containing protein</fullName>
    </recommendedName>
</protein>
<dbReference type="AlphaFoldDB" id="A0A022RCM3"/>
<dbReference type="Gene3D" id="1.20.1280.50">
    <property type="match status" value="1"/>
</dbReference>
<dbReference type="Pfam" id="PF07734">
    <property type="entry name" value="FBA_1"/>
    <property type="match status" value="1"/>
</dbReference>
<dbReference type="eggNOG" id="ENOG502QS4I">
    <property type="taxonomic scope" value="Eukaryota"/>
</dbReference>
<dbReference type="PANTHER" id="PTHR31672:SF13">
    <property type="entry name" value="F-BOX PROTEIN CPR30-LIKE"/>
    <property type="match status" value="1"/>
</dbReference>
<keyword evidence="3" id="KW-1185">Reference proteome</keyword>
<dbReference type="Pfam" id="PF00646">
    <property type="entry name" value="F-box"/>
    <property type="match status" value="1"/>
</dbReference>
<proteinExistence type="predicted"/>
<dbReference type="PANTHER" id="PTHR31672">
    <property type="entry name" value="BNACNNG10540D PROTEIN"/>
    <property type="match status" value="1"/>
</dbReference>
<dbReference type="OMA" id="NSENDIW"/>
<organism evidence="2 3">
    <name type="scientific">Erythranthe guttata</name>
    <name type="common">Yellow monkey flower</name>
    <name type="synonym">Mimulus guttatus</name>
    <dbReference type="NCBI Taxonomy" id="4155"/>
    <lineage>
        <taxon>Eukaryota</taxon>
        <taxon>Viridiplantae</taxon>
        <taxon>Streptophyta</taxon>
        <taxon>Embryophyta</taxon>
        <taxon>Tracheophyta</taxon>
        <taxon>Spermatophyta</taxon>
        <taxon>Magnoliopsida</taxon>
        <taxon>eudicotyledons</taxon>
        <taxon>Gunneridae</taxon>
        <taxon>Pentapetalae</taxon>
        <taxon>asterids</taxon>
        <taxon>lamiids</taxon>
        <taxon>Lamiales</taxon>
        <taxon>Phrymaceae</taxon>
        <taxon>Erythranthe</taxon>
    </lineage>
</organism>
<dbReference type="NCBIfam" id="TIGR01640">
    <property type="entry name" value="F_box_assoc_1"/>
    <property type="match status" value="1"/>
</dbReference>
<evidence type="ECO:0000313" key="2">
    <source>
        <dbReference type="EMBL" id="EYU38102.1"/>
    </source>
</evidence>
<dbReference type="InterPro" id="IPR050796">
    <property type="entry name" value="SCF_F-box_component"/>
</dbReference>
<dbReference type="InterPro" id="IPR011043">
    <property type="entry name" value="Gal_Oxase/kelch_b-propeller"/>
</dbReference>
<dbReference type="SMART" id="SM00256">
    <property type="entry name" value="FBOX"/>
    <property type="match status" value="1"/>
</dbReference>
<name>A0A022RCM3_ERYGU</name>
<dbReference type="SUPFAM" id="SSF50965">
    <property type="entry name" value="Galactose oxidase, central domain"/>
    <property type="match status" value="1"/>
</dbReference>
<dbReference type="Proteomes" id="UP000030748">
    <property type="component" value="Unassembled WGS sequence"/>
</dbReference>
<dbReference type="InterPro" id="IPR036047">
    <property type="entry name" value="F-box-like_dom_sf"/>
</dbReference>